<dbReference type="AlphaFoldDB" id="A0A1R0GLB0"/>
<keyword evidence="1" id="KW-1133">Transmembrane helix</keyword>
<feature type="transmembrane region" description="Helical" evidence="1">
    <location>
        <begin position="40"/>
        <end position="56"/>
    </location>
</feature>
<sequence length="66" mass="7550">MKLPEAVNFDGSPTNYQEFMTSMGFYFWARHEVFRGNNSGILYIGVHLIGSATIWFDNLSNKTLTL</sequence>
<keyword evidence="1" id="KW-0472">Membrane</keyword>
<keyword evidence="1" id="KW-0812">Transmembrane</keyword>
<evidence type="ECO:0000256" key="1">
    <source>
        <dbReference type="SAM" id="Phobius"/>
    </source>
</evidence>
<dbReference type="EMBL" id="LSSL01007735">
    <property type="protein sequence ID" value="OLY77674.1"/>
    <property type="molecule type" value="Genomic_DNA"/>
</dbReference>
<dbReference type="OrthoDB" id="5597598at2759"/>
<gene>
    <name evidence="2" type="ORF">AYI68_g8292</name>
</gene>
<proteinExistence type="predicted"/>
<dbReference type="Proteomes" id="UP000187455">
    <property type="component" value="Unassembled WGS sequence"/>
</dbReference>
<organism evidence="2 3">
    <name type="scientific">Smittium mucronatum</name>
    <dbReference type="NCBI Taxonomy" id="133383"/>
    <lineage>
        <taxon>Eukaryota</taxon>
        <taxon>Fungi</taxon>
        <taxon>Fungi incertae sedis</taxon>
        <taxon>Zoopagomycota</taxon>
        <taxon>Kickxellomycotina</taxon>
        <taxon>Harpellomycetes</taxon>
        <taxon>Harpellales</taxon>
        <taxon>Legeriomycetaceae</taxon>
        <taxon>Smittium</taxon>
    </lineage>
</organism>
<protein>
    <submittedName>
        <fullName evidence="2">Uncharacterized protein</fullName>
    </submittedName>
</protein>
<keyword evidence="3" id="KW-1185">Reference proteome</keyword>
<reference evidence="2 3" key="1">
    <citation type="journal article" date="2016" name="Mol. Biol. Evol.">
        <title>Genome-Wide Survey of Gut Fungi (Harpellales) Reveals the First Horizontally Transferred Ubiquitin Gene from a Mosquito Host.</title>
        <authorList>
            <person name="Wang Y."/>
            <person name="White M.M."/>
            <person name="Kvist S."/>
            <person name="Moncalvo J.M."/>
        </authorList>
    </citation>
    <scope>NUCLEOTIDE SEQUENCE [LARGE SCALE GENOMIC DNA]</scope>
    <source>
        <strain evidence="2 3">ALG-7-W6</strain>
    </source>
</reference>
<evidence type="ECO:0000313" key="3">
    <source>
        <dbReference type="Proteomes" id="UP000187455"/>
    </source>
</evidence>
<evidence type="ECO:0000313" key="2">
    <source>
        <dbReference type="EMBL" id="OLY77674.1"/>
    </source>
</evidence>
<name>A0A1R0GLB0_9FUNG</name>
<accession>A0A1R0GLB0</accession>
<comment type="caution">
    <text evidence="2">The sequence shown here is derived from an EMBL/GenBank/DDBJ whole genome shotgun (WGS) entry which is preliminary data.</text>
</comment>